<dbReference type="Gene3D" id="2.20.28.60">
    <property type="match status" value="1"/>
</dbReference>
<keyword evidence="4 7" id="KW-0808">Transferase</keyword>
<accession>A0ABT1W5G4</accession>
<name>A0ABT1W5G4_9PROT</name>
<dbReference type="Proteomes" id="UP001524587">
    <property type="component" value="Unassembled WGS sequence"/>
</dbReference>
<dbReference type="SUPFAM" id="SSF48256">
    <property type="entry name" value="Citrate synthase"/>
    <property type="match status" value="1"/>
</dbReference>
<dbReference type="PROSITE" id="PS00480">
    <property type="entry name" value="CITRATE_SYNTHASE"/>
    <property type="match status" value="1"/>
</dbReference>
<gene>
    <name evidence="10" type="primary">gltA</name>
    <name evidence="10" type="ORF">NFI95_06580</name>
</gene>
<dbReference type="InterPro" id="IPR024176">
    <property type="entry name" value="Citrate_synthase_bac-typ"/>
</dbReference>
<proteinExistence type="inferred from homology"/>
<dbReference type="InterPro" id="IPR010953">
    <property type="entry name" value="Citrate_synthase_typ-I"/>
</dbReference>
<evidence type="ECO:0000256" key="6">
    <source>
        <dbReference type="NCBIfam" id="TIGR01798"/>
    </source>
</evidence>
<keyword evidence="11" id="KW-1185">Reference proteome</keyword>
<keyword evidence="10" id="KW-0012">Acyltransferase</keyword>
<evidence type="ECO:0000256" key="7">
    <source>
        <dbReference type="PIRNR" id="PIRNR001369"/>
    </source>
</evidence>
<evidence type="ECO:0000256" key="5">
    <source>
        <dbReference type="ARBA" id="ARBA00049288"/>
    </source>
</evidence>
<protein>
    <recommendedName>
        <fullName evidence="6 7">Citrate synthase</fullName>
    </recommendedName>
</protein>
<dbReference type="InterPro" id="IPR036969">
    <property type="entry name" value="Citrate_synthase_sf"/>
</dbReference>
<evidence type="ECO:0000313" key="10">
    <source>
        <dbReference type="EMBL" id="MCQ8278112.1"/>
    </source>
</evidence>
<dbReference type="PIRSF" id="PIRSF001369">
    <property type="entry name" value="Citrate_synth"/>
    <property type="match status" value="1"/>
</dbReference>
<dbReference type="NCBIfam" id="NF004126">
    <property type="entry name" value="PRK05614.1"/>
    <property type="match status" value="1"/>
</dbReference>
<organism evidence="10 11">
    <name type="scientific">Endosaccharibacter trunci</name>
    <dbReference type="NCBI Taxonomy" id="2812733"/>
    <lineage>
        <taxon>Bacteria</taxon>
        <taxon>Pseudomonadati</taxon>
        <taxon>Pseudomonadota</taxon>
        <taxon>Alphaproteobacteria</taxon>
        <taxon>Acetobacterales</taxon>
        <taxon>Acetobacteraceae</taxon>
        <taxon>Endosaccharibacter</taxon>
    </lineage>
</organism>
<evidence type="ECO:0000256" key="2">
    <source>
        <dbReference type="ARBA" id="ARBA00010566"/>
    </source>
</evidence>
<evidence type="ECO:0000256" key="9">
    <source>
        <dbReference type="RuleBase" id="RU003406"/>
    </source>
</evidence>
<comment type="similarity">
    <text evidence="2 7 9">Belongs to the citrate synthase family.</text>
</comment>
<dbReference type="NCBIfam" id="TIGR01798">
    <property type="entry name" value="cit_synth_I"/>
    <property type="match status" value="1"/>
</dbReference>
<dbReference type="PANTHER" id="PTHR42871">
    <property type="entry name" value="CITRATE SYNTHASE"/>
    <property type="match status" value="1"/>
</dbReference>
<dbReference type="InterPro" id="IPR019810">
    <property type="entry name" value="Citrate_synthase_AS"/>
</dbReference>
<dbReference type="InterPro" id="IPR002020">
    <property type="entry name" value="Citrate_synthase"/>
</dbReference>
<evidence type="ECO:0000256" key="1">
    <source>
        <dbReference type="ARBA" id="ARBA00004751"/>
    </source>
</evidence>
<dbReference type="EMBL" id="JAMSKV010000004">
    <property type="protein sequence ID" value="MCQ8278112.1"/>
    <property type="molecule type" value="Genomic_DNA"/>
</dbReference>
<dbReference type="CDD" id="cd06114">
    <property type="entry name" value="EcCS_like"/>
    <property type="match status" value="1"/>
</dbReference>
<evidence type="ECO:0000256" key="4">
    <source>
        <dbReference type="ARBA" id="ARBA00022679"/>
    </source>
</evidence>
<dbReference type="PRINTS" id="PR00143">
    <property type="entry name" value="CITRTSNTHASE"/>
</dbReference>
<evidence type="ECO:0000256" key="3">
    <source>
        <dbReference type="ARBA" id="ARBA00022532"/>
    </source>
</evidence>
<dbReference type="Gene3D" id="1.10.580.10">
    <property type="entry name" value="Citrate Synthase, domain 1"/>
    <property type="match status" value="1"/>
</dbReference>
<sequence>MSATATPTATISLDGKTASLPVLKGTLGPAVADIRKLQAELGVFTYDPAYGTTAACDSKITFIDGDEGVLLHRGYPIDQLATNATFPEVAFLLLNGEMPTKAEDAAFNATLRQHTMLHEQLRHFFNGFRRDAHPMAMLCGTVGALAAFYHDHLDINDPKQREICAMRLIAKVPTLAAWAYKYTQGFPFVYPRNDLSYAENFLYMMFAMPSEKYEVSPVLARAMDRILILHADHEQNASTSTVRLAGSTGANPFACIAAGIAALWGPAHGGANEAVLKMLAEIGSKENIPDFVAKVKDKNSGVKLMGFGHRVYKNFDPRAKIMQQTCHEVLAELGITDEPMLDLAVELERIALEDPYFVQRKLYPNVDFYSGIILKAMGIPTSMFTVLFAVARTVGWISQWKEMIEEPGQRIGRPRQLYTGAPRRDLVPLAQRG</sequence>
<dbReference type="RefSeq" id="WP_422863574.1">
    <property type="nucleotide sequence ID" value="NZ_JAMSKV010000004.1"/>
</dbReference>
<dbReference type="GO" id="GO:0036440">
    <property type="term" value="F:citrate synthase activity"/>
    <property type="evidence" value="ECO:0007669"/>
    <property type="project" value="UniProtKB-EC"/>
</dbReference>
<keyword evidence="3 8" id="KW-0816">Tricarboxylic acid cycle</keyword>
<evidence type="ECO:0000313" key="11">
    <source>
        <dbReference type="Proteomes" id="UP001524587"/>
    </source>
</evidence>
<dbReference type="PANTHER" id="PTHR42871:SF1">
    <property type="entry name" value="CITRATE SYNTHASE"/>
    <property type="match status" value="1"/>
</dbReference>
<dbReference type="Pfam" id="PF00285">
    <property type="entry name" value="Citrate_synt"/>
    <property type="match status" value="1"/>
</dbReference>
<dbReference type="Gene3D" id="1.10.230.10">
    <property type="entry name" value="Cytochrome P450-Terp, domain 2"/>
    <property type="match status" value="1"/>
</dbReference>
<comment type="caution">
    <text evidence="10">The sequence shown here is derived from an EMBL/GenBank/DDBJ whole genome shotgun (WGS) entry which is preliminary data.</text>
</comment>
<dbReference type="InterPro" id="IPR016142">
    <property type="entry name" value="Citrate_synth-like_lrg_a-sub"/>
</dbReference>
<dbReference type="InterPro" id="IPR016143">
    <property type="entry name" value="Citrate_synth-like_sm_a-sub"/>
</dbReference>
<reference evidence="10 11" key="1">
    <citation type="submission" date="2022-06" db="EMBL/GenBank/DDBJ databases">
        <title>Endosaccharibacter gen. nov., sp. nov., endophytic bacteria isolated from sugarcane.</title>
        <authorList>
            <person name="Pitiwittayakul N."/>
            <person name="Yukphan P."/>
            <person name="Charoenyingcharoen P."/>
            <person name="Tanasupawat S."/>
        </authorList>
    </citation>
    <scope>NUCLEOTIDE SEQUENCE [LARGE SCALE GENOMIC DNA]</scope>
    <source>
        <strain evidence="10 11">KSS8</strain>
    </source>
</reference>
<comment type="catalytic activity">
    <reaction evidence="5 8">
        <text>oxaloacetate + acetyl-CoA + H2O = citrate + CoA + H(+)</text>
        <dbReference type="Rhea" id="RHEA:16845"/>
        <dbReference type="ChEBI" id="CHEBI:15377"/>
        <dbReference type="ChEBI" id="CHEBI:15378"/>
        <dbReference type="ChEBI" id="CHEBI:16452"/>
        <dbReference type="ChEBI" id="CHEBI:16947"/>
        <dbReference type="ChEBI" id="CHEBI:57287"/>
        <dbReference type="ChEBI" id="CHEBI:57288"/>
        <dbReference type="EC" id="2.3.3.16"/>
    </reaction>
</comment>
<evidence type="ECO:0000256" key="8">
    <source>
        <dbReference type="RuleBase" id="RU003370"/>
    </source>
</evidence>
<comment type="pathway">
    <text evidence="1 8">Carbohydrate metabolism; tricarboxylic acid cycle; isocitrate from oxaloacetate: step 1/2.</text>
</comment>